<protein>
    <submittedName>
        <fullName evidence="4">8-oxo-dGTP pyrophosphatase MutT (NUDIX family)</fullName>
    </submittedName>
</protein>
<sequence>MDRDIRVSAVVMRDAAGRVLTVRKRGTDRFMLPGGKPEPGEDPAAAAIREFAEELSGQLDHRMLRPLGRHTAAAANEPRHRVVATVFEHPLIEPVAPAAEIAELRWVDPGAAPGADLAPLLADAVFPMLAQAAR</sequence>
<dbReference type="Gene3D" id="3.90.79.10">
    <property type="entry name" value="Nucleoside Triphosphate Pyrophosphohydrolase"/>
    <property type="match status" value="1"/>
</dbReference>
<evidence type="ECO:0000256" key="2">
    <source>
        <dbReference type="ARBA" id="ARBA00022801"/>
    </source>
</evidence>
<dbReference type="PANTHER" id="PTHR43046">
    <property type="entry name" value="GDP-MANNOSE MANNOSYL HYDROLASE"/>
    <property type="match status" value="1"/>
</dbReference>
<dbReference type="RefSeq" id="WP_179444178.1">
    <property type="nucleotide sequence ID" value="NZ_JACBZS010000001.1"/>
</dbReference>
<dbReference type="PANTHER" id="PTHR43046:SF2">
    <property type="entry name" value="8-OXO-DGTP DIPHOSPHATASE-RELATED"/>
    <property type="match status" value="1"/>
</dbReference>
<gene>
    <name evidence="4" type="ORF">GGQ54_000756</name>
</gene>
<organism evidence="4 5">
    <name type="scientific">Naumannella cuiyingiana</name>
    <dbReference type="NCBI Taxonomy" id="1347891"/>
    <lineage>
        <taxon>Bacteria</taxon>
        <taxon>Bacillati</taxon>
        <taxon>Actinomycetota</taxon>
        <taxon>Actinomycetes</taxon>
        <taxon>Propionibacteriales</taxon>
        <taxon>Propionibacteriaceae</taxon>
        <taxon>Naumannella</taxon>
    </lineage>
</organism>
<keyword evidence="5" id="KW-1185">Reference proteome</keyword>
<dbReference type="Pfam" id="PF00293">
    <property type="entry name" value="NUDIX"/>
    <property type="match status" value="1"/>
</dbReference>
<dbReference type="Proteomes" id="UP000527616">
    <property type="component" value="Unassembled WGS sequence"/>
</dbReference>
<evidence type="ECO:0000313" key="4">
    <source>
        <dbReference type="EMBL" id="NYI70196.1"/>
    </source>
</evidence>
<evidence type="ECO:0000256" key="1">
    <source>
        <dbReference type="ARBA" id="ARBA00001946"/>
    </source>
</evidence>
<dbReference type="InterPro" id="IPR015797">
    <property type="entry name" value="NUDIX_hydrolase-like_dom_sf"/>
</dbReference>
<dbReference type="GO" id="GO:0016787">
    <property type="term" value="F:hydrolase activity"/>
    <property type="evidence" value="ECO:0007669"/>
    <property type="project" value="UniProtKB-KW"/>
</dbReference>
<dbReference type="SUPFAM" id="SSF55811">
    <property type="entry name" value="Nudix"/>
    <property type="match status" value="1"/>
</dbReference>
<dbReference type="PROSITE" id="PS51462">
    <property type="entry name" value="NUDIX"/>
    <property type="match status" value="1"/>
</dbReference>
<reference evidence="4 5" key="1">
    <citation type="submission" date="2020-07" db="EMBL/GenBank/DDBJ databases">
        <title>Sequencing the genomes of 1000 actinobacteria strains.</title>
        <authorList>
            <person name="Klenk H.-P."/>
        </authorList>
    </citation>
    <scope>NUCLEOTIDE SEQUENCE [LARGE SCALE GENOMIC DNA]</scope>
    <source>
        <strain evidence="4 5">DSM 103164</strain>
    </source>
</reference>
<dbReference type="AlphaFoldDB" id="A0A7Z0D7A2"/>
<dbReference type="EMBL" id="JACBZS010000001">
    <property type="protein sequence ID" value="NYI70196.1"/>
    <property type="molecule type" value="Genomic_DNA"/>
</dbReference>
<proteinExistence type="predicted"/>
<accession>A0A7Z0D7A2</accession>
<comment type="caution">
    <text evidence="4">The sequence shown here is derived from an EMBL/GenBank/DDBJ whole genome shotgun (WGS) entry which is preliminary data.</text>
</comment>
<keyword evidence="2" id="KW-0378">Hydrolase</keyword>
<feature type="domain" description="Nudix hydrolase" evidence="3">
    <location>
        <begin position="2"/>
        <end position="130"/>
    </location>
</feature>
<name>A0A7Z0D7A2_9ACTN</name>
<dbReference type="InterPro" id="IPR000086">
    <property type="entry name" value="NUDIX_hydrolase_dom"/>
</dbReference>
<evidence type="ECO:0000259" key="3">
    <source>
        <dbReference type="PROSITE" id="PS51462"/>
    </source>
</evidence>
<evidence type="ECO:0000313" key="5">
    <source>
        <dbReference type="Proteomes" id="UP000527616"/>
    </source>
</evidence>
<dbReference type="CDD" id="cd04690">
    <property type="entry name" value="NUDIX_Hydrolase"/>
    <property type="match status" value="1"/>
</dbReference>
<comment type="cofactor">
    <cofactor evidence="1">
        <name>Mg(2+)</name>
        <dbReference type="ChEBI" id="CHEBI:18420"/>
    </cofactor>
</comment>